<gene>
    <name evidence="2" type="ORF">EW145_g6207</name>
</gene>
<comment type="caution">
    <text evidence="2">The sequence shown here is derived from an EMBL/GenBank/DDBJ whole genome shotgun (WGS) entry which is preliminary data.</text>
</comment>
<organism evidence="2 3">
    <name type="scientific">Phellinidium pouzarii</name>
    <dbReference type="NCBI Taxonomy" id="167371"/>
    <lineage>
        <taxon>Eukaryota</taxon>
        <taxon>Fungi</taxon>
        <taxon>Dikarya</taxon>
        <taxon>Basidiomycota</taxon>
        <taxon>Agaricomycotina</taxon>
        <taxon>Agaricomycetes</taxon>
        <taxon>Hymenochaetales</taxon>
        <taxon>Hymenochaetaceae</taxon>
        <taxon>Phellinidium</taxon>
    </lineage>
</organism>
<feature type="transmembrane region" description="Helical" evidence="1">
    <location>
        <begin position="136"/>
        <end position="155"/>
    </location>
</feature>
<keyword evidence="1" id="KW-0812">Transmembrane</keyword>
<dbReference type="OrthoDB" id="3354157at2759"/>
<feature type="transmembrane region" description="Helical" evidence="1">
    <location>
        <begin position="63"/>
        <end position="86"/>
    </location>
</feature>
<keyword evidence="1" id="KW-0472">Membrane</keyword>
<evidence type="ECO:0000256" key="1">
    <source>
        <dbReference type="SAM" id="Phobius"/>
    </source>
</evidence>
<accession>A0A4S4KZ45</accession>
<dbReference type="EMBL" id="SGPK01000446">
    <property type="protein sequence ID" value="THH03498.1"/>
    <property type="molecule type" value="Genomic_DNA"/>
</dbReference>
<keyword evidence="1" id="KW-1133">Transmembrane helix</keyword>
<protein>
    <submittedName>
        <fullName evidence="2">Uncharacterized protein</fullName>
    </submittedName>
</protein>
<sequence>MNSFLFNSCKRLDDLNAWCDNDNIPNTCAIDLLPSNNRALEPEPRSHCTAFRSHTVYHILKHWLAIVSWSYLHWLSKTLLGVRIFIYNPPYYSDLKLFIFPATSLVNVSNDPEISEVIGCYADVLSMSPRLAIPEVAALMAFDATVFALTLVRVVEIRRDDDGKGPLLMILFRDGFFYYLITLLSSLGILVMAATLPASRATLFGAICPILRTVMSVCASRLILNLHGVIDHLARTDAYSIDGIIASAHEQKQTQQCGILRRRQGSNYTFEQF</sequence>
<dbReference type="Proteomes" id="UP000308199">
    <property type="component" value="Unassembled WGS sequence"/>
</dbReference>
<dbReference type="AlphaFoldDB" id="A0A4S4KZ45"/>
<evidence type="ECO:0000313" key="3">
    <source>
        <dbReference type="Proteomes" id="UP000308199"/>
    </source>
</evidence>
<keyword evidence="3" id="KW-1185">Reference proteome</keyword>
<proteinExistence type="predicted"/>
<name>A0A4S4KZ45_9AGAM</name>
<feature type="transmembrane region" description="Helical" evidence="1">
    <location>
        <begin position="176"/>
        <end position="196"/>
    </location>
</feature>
<evidence type="ECO:0000313" key="2">
    <source>
        <dbReference type="EMBL" id="THH03498.1"/>
    </source>
</evidence>
<reference evidence="2 3" key="1">
    <citation type="submission" date="2019-02" db="EMBL/GenBank/DDBJ databases">
        <title>Genome sequencing of the rare red list fungi Phellinidium pouzarii.</title>
        <authorList>
            <person name="Buettner E."/>
            <person name="Kellner H."/>
        </authorList>
    </citation>
    <scope>NUCLEOTIDE SEQUENCE [LARGE SCALE GENOMIC DNA]</scope>
    <source>
        <strain evidence="2 3">DSM 108285</strain>
    </source>
</reference>